<dbReference type="InterPro" id="IPR036047">
    <property type="entry name" value="F-box-like_dom_sf"/>
</dbReference>
<comment type="caution">
    <text evidence="2">The sequence shown here is derived from an EMBL/GenBank/DDBJ whole genome shotgun (WGS) entry which is preliminary data.</text>
</comment>
<dbReference type="InterPro" id="IPR053781">
    <property type="entry name" value="F-box_AtFBL13-like"/>
</dbReference>
<dbReference type="SMART" id="SM00256">
    <property type="entry name" value="FBOX"/>
    <property type="match status" value="1"/>
</dbReference>
<dbReference type="PANTHER" id="PTHR31900:SF30">
    <property type="entry name" value="SUPERFAMILY PROTEIN, PUTATIVE-RELATED"/>
    <property type="match status" value="1"/>
</dbReference>
<dbReference type="Gene3D" id="1.20.1280.50">
    <property type="match status" value="1"/>
</dbReference>
<dbReference type="SUPFAM" id="SSF52047">
    <property type="entry name" value="RNI-like"/>
    <property type="match status" value="1"/>
</dbReference>
<dbReference type="SUPFAM" id="SSF81383">
    <property type="entry name" value="F-box domain"/>
    <property type="match status" value="1"/>
</dbReference>
<proteinExistence type="predicted"/>
<dbReference type="CDD" id="cd22160">
    <property type="entry name" value="F-box_AtFBL13-like"/>
    <property type="match status" value="1"/>
</dbReference>
<dbReference type="InterPro" id="IPR050232">
    <property type="entry name" value="FBL13/AtMIF1-like"/>
</dbReference>
<accession>A0AAD4T426</accession>
<protein>
    <recommendedName>
        <fullName evidence="1">F-box domain-containing protein</fullName>
    </recommendedName>
</protein>
<reference evidence="2" key="1">
    <citation type="submission" date="2022-04" db="EMBL/GenBank/DDBJ databases">
        <title>A functionally conserved STORR gene fusion in Papaver species that diverged 16.8 million years ago.</title>
        <authorList>
            <person name="Catania T."/>
        </authorList>
    </citation>
    <scope>NUCLEOTIDE SEQUENCE</scope>
    <source>
        <strain evidence="2">S-188037</strain>
    </source>
</reference>
<dbReference type="InterPro" id="IPR001810">
    <property type="entry name" value="F-box_dom"/>
</dbReference>
<dbReference type="PANTHER" id="PTHR31900">
    <property type="entry name" value="F-BOX/RNI SUPERFAMILY PROTEIN-RELATED"/>
    <property type="match status" value="1"/>
</dbReference>
<dbReference type="Gene3D" id="3.80.10.10">
    <property type="entry name" value="Ribonuclease Inhibitor"/>
    <property type="match status" value="1"/>
</dbReference>
<keyword evidence="3" id="KW-1185">Reference proteome</keyword>
<dbReference type="AlphaFoldDB" id="A0AAD4T426"/>
<dbReference type="InterPro" id="IPR032675">
    <property type="entry name" value="LRR_dom_sf"/>
</dbReference>
<evidence type="ECO:0000259" key="1">
    <source>
        <dbReference type="PROSITE" id="PS50181"/>
    </source>
</evidence>
<dbReference type="PROSITE" id="PS50181">
    <property type="entry name" value="FBOX"/>
    <property type="match status" value="1"/>
</dbReference>
<gene>
    <name evidence="2" type="ORF">MKW98_022269</name>
</gene>
<evidence type="ECO:0000313" key="3">
    <source>
        <dbReference type="Proteomes" id="UP001202328"/>
    </source>
</evidence>
<dbReference type="Pfam" id="PF00646">
    <property type="entry name" value="F-box"/>
    <property type="match status" value="1"/>
</dbReference>
<feature type="domain" description="F-box" evidence="1">
    <location>
        <begin position="13"/>
        <end position="60"/>
    </location>
</feature>
<dbReference type="EMBL" id="JAJJMB010005364">
    <property type="protein sequence ID" value="KAI3939401.1"/>
    <property type="molecule type" value="Genomic_DNA"/>
</dbReference>
<dbReference type="Pfam" id="PF24758">
    <property type="entry name" value="LRR_At5g56370"/>
    <property type="match status" value="1"/>
</dbReference>
<dbReference type="Proteomes" id="UP001202328">
    <property type="component" value="Unassembled WGS sequence"/>
</dbReference>
<name>A0AAD4T426_9MAGN</name>
<sequence>MEETRNSLFSINEDRISSLPDPLIHQILSFLDMKYVVQTSTLSRRWRYVWSAISTLNLDLYTFNDHNVVRRDVFINFVDKVLMLRDNSDIQKFHLKWESYHMYNLILRHLNTWITVSIKRNVHEISINLGCSDLTLKLPNSLFNSKSLTTLVLKFAGFDSDITLPSSMSLPRLTSLSLCSLRTKNVNFVNELISSCPVLESLIIRDFWIEHGDDLIVIIESSGLKHLEICNDGPLTQPHYNMAKIIKLATPNLRSFICIDYMLQEYYIQNLSSLVTADIKLREVEVGDVAWGEEAIDLELYAEVIEELFPKRIMKFLRALHNVRELTLSPCFLQVLSEVPNLLGSQAAKFCNLQHLKLETCLTTGCLCAITYLLKISPNIESLFLTPKEWNLADVDDWEVTLSSLHTFSHLKFIEFREVYG</sequence>
<evidence type="ECO:0000313" key="2">
    <source>
        <dbReference type="EMBL" id="KAI3939401.1"/>
    </source>
</evidence>
<organism evidence="2 3">
    <name type="scientific">Papaver atlanticum</name>
    <dbReference type="NCBI Taxonomy" id="357466"/>
    <lineage>
        <taxon>Eukaryota</taxon>
        <taxon>Viridiplantae</taxon>
        <taxon>Streptophyta</taxon>
        <taxon>Embryophyta</taxon>
        <taxon>Tracheophyta</taxon>
        <taxon>Spermatophyta</taxon>
        <taxon>Magnoliopsida</taxon>
        <taxon>Ranunculales</taxon>
        <taxon>Papaveraceae</taxon>
        <taxon>Papaveroideae</taxon>
        <taxon>Papaver</taxon>
    </lineage>
</organism>
<dbReference type="InterPro" id="IPR055411">
    <property type="entry name" value="LRR_FXL15/At3g58940/PEG3-like"/>
</dbReference>